<feature type="non-terminal residue" evidence="5">
    <location>
        <position position="105"/>
    </location>
</feature>
<organism evidence="5">
    <name type="scientific">marine sediment metagenome</name>
    <dbReference type="NCBI Taxonomy" id="412755"/>
    <lineage>
        <taxon>unclassified sequences</taxon>
        <taxon>metagenomes</taxon>
        <taxon>ecological metagenomes</taxon>
    </lineage>
</organism>
<dbReference type="InterPro" id="IPR036565">
    <property type="entry name" value="Mur-like_cat_sf"/>
</dbReference>
<dbReference type="GO" id="GO:0005737">
    <property type="term" value="C:cytoplasm"/>
    <property type="evidence" value="ECO:0007669"/>
    <property type="project" value="InterPro"/>
</dbReference>
<protein>
    <recommendedName>
        <fullName evidence="4">Mur ligase central domain-containing protein</fullName>
    </recommendedName>
</protein>
<dbReference type="GO" id="GO:0005524">
    <property type="term" value="F:ATP binding"/>
    <property type="evidence" value="ECO:0007669"/>
    <property type="project" value="UniProtKB-KW"/>
</dbReference>
<keyword evidence="1" id="KW-0436">Ligase</keyword>
<sequence>MEGIKDRKFKPHTTVLTNILPDHLDRYSNFEKYAQAEKLIFKYQQSNDNLVINFDNKETHRAKKETNSKVYWFSAKEKIEPGCYLENDELVFQSEQYKMTFAKIS</sequence>
<keyword evidence="2" id="KW-0547">Nucleotide-binding</keyword>
<gene>
    <name evidence="5" type="ORF">S06H3_19640</name>
</gene>
<dbReference type="InterPro" id="IPR013221">
    <property type="entry name" value="Mur_ligase_cen"/>
</dbReference>
<dbReference type="PANTHER" id="PTHR43692">
    <property type="entry name" value="UDP-N-ACETYLMURAMOYLALANINE--D-GLUTAMATE LIGASE"/>
    <property type="match status" value="1"/>
</dbReference>
<evidence type="ECO:0000256" key="2">
    <source>
        <dbReference type="ARBA" id="ARBA00022741"/>
    </source>
</evidence>
<accession>X1KLX4</accession>
<dbReference type="GO" id="GO:0051301">
    <property type="term" value="P:cell division"/>
    <property type="evidence" value="ECO:0007669"/>
    <property type="project" value="InterPro"/>
</dbReference>
<keyword evidence="3" id="KW-0067">ATP-binding</keyword>
<dbReference type="EMBL" id="BARV01010074">
    <property type="protein sequence ID" value="GAI07678.1"/>
    <property type="molecule type" value="Genomic_DNA"/>
</dbReference>
<evidence type="ECO:0000256" key="3">
    <source>
        <dbReference type="ARBA" id="ARBA00022840"/>
    </source>
</evidence>
<dbReference type="Gene3D" id="3.40.1190.10">
    <property type="entry name" value="Mur-like, catalytic domain"/>
    <property type="match status" value="1"/>
</dbReference>
<comment type="caution">
    <text evidence="5">The sequence shown here is derived from an EMBL/GenBank/DDBJ whole genome shotgun (WGS) entry which is preliminary data.</text>
</comment>
<dbReference type="Pfam" id="PF08245">
    <property type="entry name" value="Mur_ligase_M"/>
    <property type="match status" value="1"/>
</dbReference>
<evidence type="ECO:0000259" key="4">
    <source>
        <dbReference type="Pfam" id="PF08245"/>
    </source>
</evidence>
<dbReference type="SUPFAM" id="SSF53623">
    <property type="entry name" value="MurD-like peptide ligases, catalytic domain"/>
    <property type="match status" value="1"/>
</dbReference>
<dbReference type="GO" id="GO:0008764">
    <property type="term" value="F:UDP-N-acetylmuramoylalanine-D-glutamate ligase activity"/>
    <property type="evidence" value="ECO:0007669"/>
    <property type="project" value="InterPro"/>
</dbReference>
<dbReference type="AlphaFoldDB" id="X1KLX4"/>
<dbReference type="GO" id="GO:0008360">
    <property type="term" value="P:regulation of cell shape"/>
    <property type="evidence" value="ECO:0007669"/>
    <property type="project" value="InterPro"/>
</dbReference>
<dbReference type="InterPro" id="IPR005762">
    <property type="entry name" value="MurD"/>
</dbReference>
<evidence type="ECO:0000256" key="1">
    <source>
        <dbReference type="ARBA" id="ARBA00022598"/>
    </source>
</evidence>
<reference evidence="5" key="1">
    <citation type="journal article" date="2014" name="Front. Microbiol.">
        <title>High frequency of phylogenetically diverse reductive dehalogenase-homologous genes in deep subseafloor sedimentary metagenomes.</title>
        <authorList>
            <person name="Kawai M."/>
            <person name="Futagami T."/>
            <person name="Toyoda A."/>
            <person name="Takaki Y."/>
            <person name="Nishi S."/>
            <person name="Hori S."/>
            <person name="Arai W."/>
            <person name="Tsubouchi T."/>
            <person name="Morono Y."/>
            <person name="Uchiyama I."/>
            <person name="Ito T."/>
            <person name="Fujiyama A."/>
            <person name="Inagaki F."/>
            <person name="Takami H."/>
        </authorList>
    </citation>
    <scope>NUCLEOTIDE SEQUENCE</scope>
    <source>
        <strain evidence="5">Expedition CK06-06</strain>
    </source>
</reference>
<evidence type="ECO:0000313" key="5">
    <source>
        <dbReference type="EMBL" id="GAI07678.1"/>
    </source>
</evidence>
<dbReference type="PANTHER" id="PTHR43692:SF1">
    <property type="entry name" value="UDP-N-ACETYLMURAMOYLALANINE--D-GLUTAMATE LIGASE"/>
    <property type="match status" value="1"/>
</dbReference>
<feature type="domain" description="Mur ligase central" evidence="4">
    <location>
        <begin position="9"/>
        <end position="98"/>
    </location>
</feature>
<name>X1KLX4_9ZZZZ</name>
<proteinExistence type="predicted"/>